<reference evidence="14" key="1">
    <citation type="journal article" date="2019" name="Int. J. Syst. Evol. Microbiol.">
        <title>The Global Catalogue of Microorganisms (GCM) 10K type strain sequencing project: providing services to taxonomists for standard genome sequencing and annotation.</title>
        <authorList>
            <consortium name="The Broad Institute Genomics Platform"/>
            <consortium name="The Broad Institute Genome Sequencing Center for Infectious Disease"/>
            <person name="Wu L."/>
            <person name="Ma J."/>
        </authorList>
    </citation>
    <scope>NUCLEOTIDE SEQUENCE [LARGE SCALE GENOMIC DNA]</scope>
    <source>
        <strain evidence="14">JCM 31047</strain>
    </source>
</reference>
<keyword evidence="2" id="KW-0596">Phosphopantetheine</keyword>
<dbReference type="Pfam" id="PF16197">
    <property type="entry name" value="KAsynt_C_assoc"/>
    <property type="match status" value="1"/>
</dbReference>
<feature type="domain" description="PKS/mFAS DH" evidence="12">
    <location>
        <begin position="1325"/>
        <end position="1594"/>
    </location>
</feature>
<dbReference type="Pfam" id="PF00698">
    <property type="entry name" value="Acyl_transf_1"/>
    <property type="match status" value="1"/>
</dbReference>
<evidence type="ECO:0000256" key="9">
    <source>
        <dbReference type="SAM" id="MobiDB-lite"/>
    </source>
</evidence>
<feature type="active site" description="Proton donor; for dehydratase activity" evidence="8">
    <location>
        <position position="1512"/>
    </location>
</feature>
<evidence type="ECO:0000256" key="7">
    <source>
        <dbReference type="ARBA" id="ARBA00023268"/>
    </source>
</evidence>
<dbReference type="PANTHER" id="PTHR43775">
    <property type="entry name" value="FATTY ACID SYNTHASE"/>
    <property type="match status" value="1"/>
</dbReference>
<dbReference type="Pfam" id="PF21089">
    <property type="entry name" value="PKS_DH_N"/>
    <property type="match status" value="1"/>
</dbReference>
<dbReference type="InterPro" id="IPR057326">
    <property type="entry name" value="KR_dom"/>
</dbReference>
<dbReference type="InterPro" id="IPR036736">
    <property type="entry name" value="ACP-like_sf"/>
</dbReference>
<dbReference type="InterPro" id="IPR001227">
    <property type="entry name" value="Ac_transferase_dom_sf"/>
</dbReference>
<sequence>MACRYPGAPSLDAFWTLLREGRSGLVRYSDEALLAAGVPADLLAQPGYVRVGAPLEDMEGFDGAFFGFSPREAAILDPQHRHFLEVCWEALEAAGQDPAGFEGRIGVFGGSGQNAYFWRNLLTHPELLADEGLFLLRHTGNDKDFLSTRVSYLLDLRGPSVNVQTACSTSLVAVHLAAQSLLAGDCDLALAGGVTIELPHRHGYLFKEGEVQSPDGACRAFDAQAGGTVFGSGVGVVALRRLDEALRDGDHVHAVIKGSAVNNDGGRKVGYLAPSVDGQVEAAREALSLSGCAPDSIGLIEAHGTGTPIGDPIEVASLAEVYPAGDACALGSVKTNIGHTDVAAGVAGLIKAALAVEHGVIPASLNFRTPNPALELDRTRFYVPARTQAWPGSGPRRAAVNSLGVGGTNAHVILEQAPPRPRRAPDAARPELLLLSARTEAALDEASRRLAAHLERPGGPELGDPDLGDVAVTLRRRHPFARRRTVAARSAAEAAARLRARIGRGAAPAPAAAPALVFLFPGAGVQHPGMGAGLYRQDGTYRRAIDRCAEVLEGLGTDLRRLLLGAEPLHRPSQAFPALLATQYALACMWQAWGLRPAAVLGHSLGEYAAACVAGVFQLDDALRVVVERGRLFERAEPGAMTSVLLPEAQVRARLWGRLSVSVVNAPDLTVVGGPLADIDTFERQLQADGVEFRRLPLGGAGHSAVLDPVLPDFERLMRGVSLRAPDLPVASNLTGGWLGPEAADPLYWVRHLREPVRFSDGLTTLASLGRVTLLELGPGGHLSRTARRHPALGGAAAVAAMRGERDDLDDLDAAHAALGALWEAGHDLDWSRLSAQQGARVSPLPTYPFEHQRRWFEPLAPAPAPAEPTPDAGPEEVFLGTPAWRRSLPLPRGERLDGQCVWALVEETALGAAVLDELTRRGARVWPLRRPASAPLAWLDAQLAARPAGLEAPTSVLYAWTLGGADDPVTGSDEVDDELTAAFHVPMTLLRHLEGAAAHWLLAASGSVQVAGERLSAPVRAALIGPARVAATELGVRARVVDLDRPLGADRRPARLCDELCALGRNDAAQPLVAWRGDTRLTAALDPLPLPEAQAPWPVPGTYLITGGFGDLGLAAAAHLARLGPVRLALLGRHAVPPRGDWAQTLSRAPHSREAAHIRAVQALERLGASVLPLGVDVADEGAVQRAVELIQTRWGPLHGVLHAAGSLRDQLIVRGSPEVDAEVLRPKVQGTLALLRVLRRTLTQPEALRSVTLYSSVSALTGLPGQAAYSAANAVLDAAGLWGRGQGLPVTSVAWGAWQQIGLAQRVNRDQGWTPLDTAGAGPAVFEAWQQRGPDTVFRTQVSPEADWMLGEHRTALGSAVMPGTGFLAWAQAALERCRPPGCQGALQLEQVTFLSPLVVGEEGRELRVSVRREDPSGSRLSWSVWTTGSGEHAQGHAAFVPVPSPVPAPAAPELRPCPLRPHPVMRFGPRWACVTGQRAGPACATLHLDLPPEYRLDLLTWPLHPALLDMATGGAQALMPDVSGDDLFVPFSYGQLLILGPLDGPLVSHVTLTGRSDQQATLDVVVRGADGRERLRVTDFVMRRAPVTALDQAPVSDPPDQADVLDLRGALTPAQGLRALDQVVATGAAQVIVSAWPPEHWASPAPTPEPAPQGAQAPPEEALEGLIRGVWQALLGVDAIGPEDHFMDLGGHSLLLTRAVSRVRDLTGRRLPLGPAFDTPTVAAWAALLAQTQTPAPTPEPLEQTPRSLPLPPSMHRFLTERAGGPLTHWNIAQLLDLRAPLTAAQVEGAAWALLRRHDALRTQLRPAPDGWHYQLLEPQDTHPFTHVSLADVPDADLAAQVTAACTRAQQSFDLERGGLLRVVFLDLGPRRGARALLVVHHLAADALSWSVLLHDFQQALRQLLAGQEATLPARGTSFEGWVRGLKRVACAPGLAETLREPLALPWQEAAPLPTDWPATPDAGANHAARSVEVTLDAPVTLALRARASTEHLPMQDVVGAALAAALGEWTGRPCVLIDSMGQGREEDLLNADLTPTVGFFTAYLPLLVQGAGQRDLHSLARDVQRQRESRAHLLLQVARAMTDDAALARHLSEVPRAQVLLNYIGQRQELGVAGLDAALLAPAPEDAGPTHAPDGLRGHPLALKASVGADGLHLTFVYSGALHRRETILTLAQRCLALLAQAALPPTPPGAARGAGVQPGRGGS</sequence>
<dbReference type="SUPFAM" id="SSF53901">
    <property type="entry name" value="Thiolase-like"/>
    <property type="match status" value="1"/>
</dbReference>
<feature type="region of interest" description="N-terminal hotdog fold" evidence="8">
    <location>
        <begin position="1325"/>
        <end position="1447"/>
    </location>
</feature>
<keyword evidence="6" id="KW-0443">Lipid metabolism</keyword>
<dbReference type="CDD" id="cd00833">
    <property type="entry name" value="PKS"/>
    <property type="match status" value="1"/>
</dbReference>
<dbReference type="EMBL" id="BMQG01000003">
    <property type="protein sequence ID" value="GGM37987.1"/>
    <property type="molecule type" value="Genomic_DNA"/>
</dbReference>
<dbReference type="GO" id="GO:0005737">
    <property type="term" value="C:cytoplasm"/>
    <property type="evidence" value="ECO:0007669"/>
    <property type="project" value="TreeGrafter"/>
</dbReference>
<evidence type="ECO:0000259" key="10">
    <source>
        <dbReference type="PROSITE" id="PS50075"/>
    </source>
</evidence>
<dbReference type="InterPro" id="IPR014043">
    <property type="entry name" value="Acyl_transferase_dom"/>
</dbReference>
<evidence type="ECO:0000313" key="13">
    <source>
        <dbReference type="EMBL" id="GGM37987.1"/>
    </source>
</evidence>
<evidence type="ECO:0000313" key="14">
    <source>
        <dbReference type="Proteomes" id="UP000600547"/>
    </source>
</evidence>
<dbReference type="InterPro" id="IPR050091">
    <property type="entry name" value="PKS_NRPS_Biosynth_Enz"/>
</dbReference>
<keyword evidence="7" id="KW-0511">Multifunctional enzyme</keyword>
<keyword evidence="14" id="KW-1185">Reference proteome</keyword>
<evidence type="ECO:0000256" key="5">
    <source>
        <dbReference type="ARBA" id="ARBA00022832"/>
    </source>
</evidence>
<evidence type="ECO:0000256" key="4">
    <source>
        <dbReference type="ARBA" id="ARBA00022679"/>
    </source>
</evidence>
<dbReference type="Gene3D" id="3.40.47.10">
    <property type="match status" value="1"/>
</dbReference>
<dbReference type="Gene3D" id="3.10.129.110">
    <property type="entry name" value="Polyketide synthase dehydratase"/>
    <property type="match status" value="1"/>
</dbReference>
<comment type="caution">
    <text evidence="13">The sequence shown here is derived from an EMBL/GenBank/DDBJ whole genome shotgun (WGS) entry which is preliminary data.</text>
</comment>
<evidence type="ECO:0000259" key="11">
    <source>
        <dbReference type="PROSITE" id="PS52004"/>
    </source>
</evidence>
<dbReference type="InterPro" id="IPR016035">
    <property type="entry name" value="Acyl_Trfase/lysoPLipase"/>
</dbReference>
<dbReference type="Gene3D" id="3.30.70.3290">
    <property type="match status" value="1"/>
</dbReference>
<dbReference type="InterPro" id="IPR020807">
    <property type="entry name" value="PKS_DH"/>
</dbReference>
<gene>
    <name evidence="13" type="ORF">GCM10008956_12970</name>
</gene>
<dbReference type="InterPro" id="IPR009081">
    <property type="entry name" value="PP-bd_ACP"/>
</dbReference>
<dbReference type="InterPro" id="IPR006162">
    <property type="entry name" value="Ppantetheine_attach_site"/>
</dbReference>
<organism evidence="13 14">
    <name type="scientific">Deinococcus arenae</name>
    <dbReference type="NCBI Taxonomy" id="1452751"/>
    <lineage>
        <taxon>Bacteria</taxon>
        <taxon>Thermotogati</taxon>
        <taxon>Deinococcota</taxon>
        <taxon>Deinococci</taxon>
        <taxon>Deinococcales</taxon>
        <taxon>Deinococcaceae</taxon>
        <taxon>Deinococcus</taxon>
    </lineage>
</organism>
<dbReference type="Gene3D" id="3.30.559.10">
    <property type="entry name" value="Chloramphenicol acetyltransferase-like domain"/>
    <property type="match status" value="1"/>
</dbReference>
<evidence type="ECO:0000256" key="8">
    <source>
        <dbReference type="PROSITE-ProRule" id="PRU01363"/>
    </source>
</evidence>
<dbReference type="InterPro" id="IPR049552">
    <property type="entry name" value="PKS_DH_N"/>
</dbReference>
<dbReference type="InterPro" id="IPR042104">
    <property type="entry name" value="PKS_dehydratase_sf"/>
</dbReference>
<dbReference type="SMART" id="SM00827">
    <property type="entry name" value="PKS_AT"/>
    <property type="match status" value="1"/>
</dbReference>
<dbReference type="SMART" id="SM00826">
    <property type="entry name" value="PKS_DH"/>
    <property type="match status" value="1"/>
</dbReference>
<evidence type="ECO:0000256" key="3">
    <source>
        <dbReference type="ARBA" id="ARBA00022553"/>
    </source>
</evidence>
<dbReference type="InterPro" id="IPR016039">
    <property type="entry name" value="Thiolase-like"/>
</dbReference>
<dbReference type="Pfam" id="PF08659">
    <property type="entry name" value="KR"/>
    <property type="match status" value="1"/>
</dbReference>
<dbReference type="InterPro" id="IPR049551">
    <property type="entry name" value="PKS_DH_C"/>
</dbReference>
<dbReference type="Gene3D" id="3.30.559.30">
    <property type="entry name" value="Nonribosomal peptide synthetase, condensation domain"/>
    <property type="match status" value="1"/>
</dbReference>
<dbReference type="PROSITE" id="PS00606">
    <property type="entry name" value="KS3_1"/>
    <property type="match status" value="1"/>
</dbReference>
<dbReference type="SUPFAM" id="SSF52777">
    <property type="entry name" value="CoA-dependent acyltransferases"/>
    <property type="match status" value="2"/>
</dbReference>
<dbReference type="PROSITE" id="PS50075">
    <property type="entry name" value="CARRIER"/>
    <property type="match status" value="1"/>
</dbReference>
<dbReference type="GO" id="GO:0071770">
    <property type="term" value="P:DIM/DIP cell wall layer assembly"/>
    <property type="evidence" value="ECO:0007669"/>
    <property type="project" value="TreeGrafter"/>
</dbReference>
<feature type="domain" description="Ketosynthase family 3 (KS3)" evidence="11">
    <location>
        <begin position="1"/>
        <end position="416"/>
    </location>
</feature>
<dbReference type="GO" id="GO:0005886">
    <property type="term" value="C:plasma membrane"/>
    <property type="evidence" value="ECO:0007669"/>
    <property type="project" value="TreeGrafter"/>
</dbReference>
<dbReference type="PROSITE" id="PS52019">
    <property type="entry name" value="PKS_MFAS_DH"/>
    <property type="match status" value="1"/>
</dbReference>
<keyword evidence="4" id="KW-0808">Transferase</keyword>
<dbReference type="InterPro" id="IPR032821">
    <property type="entry name" value="PKS_assoc"/>
</dbReference>
<feature type="domain" description="Carrier" evidence="10">
    <location>
        <begin position="1661"/>
        <end position="1736"/>
    </location>
</feature>
<evidence type="ECO:0000256" key="6">
    <source>
        <dbReference type="ARBA" id="ARBA00023098"/>
    </source>
</evidence>
<dbReference type="InterPro" id="IPR014030">
    <property type="entry name" value="Ketoacyl_synth_N"/>
</dbReference>
<dbReference type="SMART" id="SM00823">
    <property type="entry name" value="PKS_PP"/>
    <property type="match status" value="1"/>
</dbReference>
<dbReference type="GO" id="GO:0004315">
    <property type="term" value="F:3-oxoacyl-[acyl-carrier-protein] synthase activity"/>
    <property type="evidence" value="ECO:0007669"/>
    <property type="project" value="InterPro"/>
</dbReference>
<dbReference type="GO" id="GO:0006633">
    <property type="term" value="P:fatty acid biosynthetic process"/>
    <property type="evidence" value="ECO:0007669"/>
    <property type="project" value="InterPro"/>
</dbReference>
<evidence type="ECO:0000256" key="1">
    <source>
        <dbReference type="ARBA" id="ARBA00001957"/>
    </source>
</evidence>
<dbReference type="InterPro" id="IPR013968">
    <property type="entry name" value="PKS_KR"/>
</dbReference>
<dbReference type="Pfam" id="PF00550">
    <property type="entry name" value="PP-binding"/>
    <property type="match status" value="1"/>
</dbReference>
<protein>
    <recommendedName>
        <fullName evidence="15">Polyketide synthase</fullName>
    </recommendedName>
</protein>
<dbReference type="InterPro" id="IPR049900">
    <property type="entry name" value="PKS_mFAS_DH"/>
</dbReference>
<dbReference type="Gene3D" id="3.40.50.720">
    <property type="entry name" value="NAD(P)-binding Rossmann-like Domain"/>
    <property type="match status" value="1"/>
</dbReference>
<dbReference type="FunFam" id="3.40.47.10:FF:000042">
    <property type="entry name" value="Polyketide synthase Pks13"/>
    <property type="match status" value="1"/>
</dbReference>
<proteinExistence type="predicted"/>
<dbReference type="Gene3D" id="1.10.1200.10">
    <property type="entry name" value="ACP-like"/>
    <property type="match status" value="1"/>
</dbReference>
<dbReference type="SUPFAM" id="SSF52151">
    <property type="entry name" value="FabD/lysophospholipase-like"/>
    <property type="match status" value="1"/>
</dbReference>
<dbReference type="Pfam" id="PF00109">
    <property type="entry name" value="ketoacyl-synt"/>
    <property type="match status" value="1"/>
</dbReference>
<dbReference type="InterPro" id="IPR023213">
    <property type="entry name" value="CAT-like_dom_sf"/>
</dbReference>
<dbReference type="PROSITE" id="PS00012">
    <property type="entry name" value="PHOSPHOPANTETHEINE"/>
    <property type="match status" value="1"/>
</dbReference>
<evidence type="ECO:0000259" key="12">
    <source>
        <dbReference type="PROSITE" id="PS52019"/>
    </source>
</evidence>
<dbReference type="SUPFAM" id="SSF55048">
    <property type="entry name" value="Probable ACP-binding domain of malonyl-CoA ACP transacylase"/>
    <property type="match status" value="1"/>
</dbReference>
<dbReference type="Pfam" id="PF00668">
    <property type="entry name" value="Condensation"/>
    <property type="match status" value="1"/>
</dbReference>
<dbReference type="PANTHER" id="PTHR43775:SF37">
    <property type="entry name" value="SI:DKEY-61P9.11"/>
    <property type="match status" value="1"/>
</dbReference>
<evidence type="ECO:0000256" key="2">
    <source>
        <dbReference type="ARBA" id="ARBA00022450"/>
    </source>
</evidence>
<feature type="region of interest" description="Disordered" evidence="9">
    <location>
        <begin position="1642"/>
        <end position="1663"/>
    </location>
</feature>
<feature type="active site" description="Proton acceptor; for dehydratase activity" evidence="8">
    <location>
        <position position="1355"/>
    </location>
</feature>
<name>A0A8H9L5C6_9DEIO</name>
<dbReference type="Gene3D" id="3.40.366.10">
    <property type="entry name" value="Malonyl-Coenzyme A Acyl Carrier Protein, domain 2"/>
    <property type="match status" value="1"/>
</dbReference>
<dbReference type="GO" id="GO:0004312">
    <property type="term" value="F:fatty acid synthase activity"/>
    <property type="evidence" value="ECO:0007669"/>
    <property type="project" value="TreeGrafter"/>
</dbReference>
<dbReference type="PROSITE" id="PS52004">
    <property type="entry name" value="KS3_2"/>
    <property type="match status" value="1"/>
</dbReference>
<dbReference type="SMART" id="SM00825">
    <property type="entry name" value="PKS_KS"/>
    <property type="match status" value="1"/>
</dbReference>
<dbReference type="InterPro" id="IPR020806">
    <property type="entry name" value="PKS_PP-bd"/>
</dbReference>
<dbReference type="GO" id="GO:0031177">
    <property type="term" value="F:phosphopantetheine binding"/>
    <property type="evidence" value="ECO:0007669"/>
    <property type="project" value="InterPro"/>
</dbReference>
<dbReference type="Proteomes" id="UP000600547">
    <property type="component" value="Unassembled WGS sequence"/>
</dbReference>
<accession>A0A8H9L5C6</accession>
<dbReference type="InterPro" id="IPR014031">
    <property type="entry name" value="Ketoacyl_synth_C"/>
</dbReference>
<dbReference type="InterPro" id="IPR016036">
    <property type="entry name" value="Malonyl_transacylase_ACP-bd"/>
</dbReference>
<dbReference type="SUPFAM" id="SSF51735">
    <property type="entry name" value="NAD(P)-binding Rossmann-fold domains"/>
    <property type="match status" value="2"/>
</dbReference>
<keyword evidence="3" id="KW-0597">Phosphoprotein</keyword>
<dbReference type="SMART" id="SM00822">
    <property type="entry name" value="PKS_KR"/>
    <property type="match status" value="1"/>
</dbReference>
<dbReference type="InterPro" id="IPR001242">
    <property type="entry name" value="Condensation_dom"/>
</dbReference>
<dbReference type="Pfam" id="PF02801">
    <property type="entry name" value="Ketoacyl-synt_C"/>
    <property type="match status" value="1"/>
</dbReference>
<keyword evidence="5" id="KW-0276">Fatty acid metabolism</keyword>
<dbReference type="InterPro" id="IPR020841">
    <property type="entry name" value="PKS_Beta-ketoAc_synthase_dom"/>
</dbReference>
<dbReference type="Pfam" id="PF14765">
    <property type="entry name" value="PS-DH"/>
    <property type="match status" value="1"/>
</dbReference>
<dbReference type="SUPFAM" id="SSF47336">
    <property type="entry name" value="ACP-like"/>
    <property type="match status" value="1"/>
</dbReference>
<dbReference type="InterPro" id="IPR018201">
    <property type="entry name" value="Ketoacyl_synth_AS"/>
</dbReference>
<dbReference type="InterPro" id="IPR036291">
    <property type="entry name" value="NAD(P)-bd_dom_sf"/>
</dbReference>
<evidence type="ECO:0008006" key="15">
    <source>
        <dbReference type="Google" id="ProtNLM"/>
    </source>
</evidence>
<comment type="cofactor">
    <cofactor evidence="1">
        <name>pantetheine 4'-phosphate</name>
        <dbReference type="ChEBI" id="CHEBI:47942"/>
    </cofactor>
</comment>
<feature type="region of interest" description="C-terminal hotdog fold" evidence="8">
    <location>
        <begin position="1462"/>
        <end position="1594"/>
    </location>
</feature>